<dbReference type="PROSITE" id="PS51471">
    <property type="entry name" value="FE2OG_OXY"/>
    <property type="match status" value="1"/>
</dbReference>
<dbReference type="PANTHER" id="PTHR47991">
    <property type="entry name" value="OXOGLUTARATE/IRON-DEPENDENT DIOXYGENASE"/>
    <property type="match status" value="1"/>
</dbReference>
<dbReference type="Pfam" id="PF03171">
    <property type="entry name" value="2OG-FeII_Oxy"/>
    <property type="match status" value="1"/>
</dbReference>
<dbReference type="SUPFAM" id="SSF51197">
    <property type="entry name" value="Clavaminate synthase-like"/>
    <property type="match status" value="1"/>
</dbReference>
<evidence type="ECO:0000313" key="6">
    <source>
        <dbReference type="EMBL" id="PWA47829.1"/>
    </source>
</evidence>
<proteinExistence type="inferred from homology"/>
<evidence type="ECO:0000259" key="5">
    <source>
        <dbReference type="PROSITE" id="PS51471"/>
    </source>
</evidence>
<dbReference type="InterPro" id="IPR044861">
    <property type="entry name" value="IPNS-like_FE2OG_OXY"/>
</dbReference>
<feature type="domain" description="Fe2OG dioxygenase" evidence="5">
    <location>
        <begin position="194"/>
        <end position="296"/>
    </location>
</feature>
<dbReference type="Gene3D" id="2.60.120.330">
    <property type="entry name" value="B-lactam Antibiotic, Isopenicillin N Synthase, Chain"/>
    <property type="match status" value="1"/>
</dbReference>
<dbReference type="InterPro" id="IPR005123">
    <property type="entry name" value="Oxoglu/Fe-dep_dioxygenase_dom"/>
</dbReference>
<sequence>MMKQTQDIAENCDQPPERYIHKQDEEYGANNVGNAAHVITAAAIPVIDFSLLNSSPSELVKLKSAATTLGCFQAINHGIESSFLEEVREISKLFFKLPADEKKKCLKEENDVQGYGNETVFSDNQTLDWTDRLYLTVLPQHQRRLQFWPQNPTHFRKVLNEYSFKIESLNVVVLKALARSLNLEEDCFMNQYGKTSKINARFNYYPPCPLPEKVLGLKPHGDGSAITFLLQDKEVEGLQLLKDDEWVGVPVVSNALTINIGDQMEIMSNGIFKSPLHRVFVNSKNERMTLAMFCMPQTEKNIGPVDGLITDETPRLYKDITFTLDFMHKNYQQGRRAINACKI</sequence>
<evidence type="ECO:0000313" key="7">
    <source>
        <dbReference type="Proteomes" id="UP000245207"/>
    </source>
</evidence>
<keyword evidence="2 4" id="KW-0479">Metal-binding</keyword>
<dbReference type="OrthoDB" id="288590at2759"/>
<dbReference type="STRING" id="35608.A0A2U1LFQ5"/>
<comment type="caution">
    <text evidence="6">The sequence shown here is derived from an EMBL/GenBank/DDBJ whole genome shotgun (WGS) entry which is preliminary data.</text>
</comment>
<dbReference type="InterPro" id="IPR027443">
    <property type="entry name" value="IPNS-like_sf"/>
</dbReference>
<keyword evidence="3 4" id="KW-0408">Iron</keyword>
<dbReference type="InterPro" id="IPR050295">
    <property type="entry name" value="Plant_2OG-oxidoreductases"/>
</dbReference>
<keyword evidence="6" id="KW-0223">Dioxygenase</keyword>
<accession>A0A2U1LFQ5</accession>
<dbReference type="GO" id="GO:0046872">
    <property type="term" value="F:metal ion binding"/>
    <property type="evidence" value="ECO:0007669"/>
    <property type="project" value="UniProtKB-KW"/>
</dbReference>
<dbReference type="GO" id="GO:0016705">
    <property type="term" value="F:oxidoreductase activity, acting on paired donors, with incorporation or reduction of molecular oxygen"/>
    <property type="evidence" value="ECO:0007669"/>
    <property type="project" value="UniProtKB-ARBA"/>
</dbReference>
<evidence type="ECO:0000256" key="4">
    <source>
        <dbReference type="RuleBase" id="RU003682"/>
    </source>
</evidence>
<organism evidence="6 7">
    <name type="scientific">Artemisia annua</name>
    <name type="common">Sweet wormwood</name>
    <dbReference type="NCBI Taxonomy" id="35608"/>
    <lineage>
        <taxon>Eukaryota</taxon>
        <taxon>Viridiplantae</taxon>
        <taxon>Streptophyta</taxon>
        <taxon>Embryophyta</taxon>
        <taxon>Tracheophyta</taxon>
        <taxon>Spermatophyta</taxon>
        <taxon>Magnoliopsida</taxon>
        <taxon>eudicotyledons</taxon>
        <taxon>Gunneridae</taxon>
        <taxon>Pentapetalae</taxon>
        <taxon>asterids</taxon>
        <taxon>campanulids</taxon>
        <taxon>Asterales</taxon>
        <taxon>Asteraceae</taxon>
        <taxon>Asteroideae</taxon>
        <taxon>Anthemideae</taxon>
        <taxon>Artemisiinae</taxon>
        <taxon>Artemisia</taxon>
    </lineage>
</organism>
<keyword evidence="7" id="KW-1185">Reference proteome</keyword>
<gene>
    <name evidence="6" type="ORF">CTI12_AA495800</name>
</gene>
<dbReference type="Proteomes" id="UP000245207">
    <property type="component" value="Unassembled WGS sequence"/>
</dbReference>
<keyword evidence="4" id="KW-0560">Oxidoreductase</keyword>
<dbReference type="AlphaFoldDB" id="A0A2U1LFQ5"/>
<reference evidence="6 7" key="1">
    <citation type="journal article" date="2018" name="Mol. Plant">
        <title>The genome of Artemisia annua provides insight into the evolution of Asteraceae family and artemisinin biosynthesis.</title>
        <authorList>
            <person name="Shen Q."/>
            <person name="Zhang L."/>
            <person name="Liao Z."/>
            <person name="Wang S."/>
            <person name="Yan T."/>
            <person name="Shi P."/>
            <person name="Liu M."/>
            <person name="Fu X."/>
            <person name="Pan Q."/>
            <person name="Wang Y."/>
            <person name="Lv Z."/>
            <person name="Lu X."/>
            <person name="Zhang F."/>
            <person name="Jiang W."/>
            <person name="Ma Y."/>
            <person name="Chen M."/>
            <person name="Hao X."/>
            <person name="Li L."/>
            <person name="Tang Y."/>
            <person name="Lv G."/>
            <person name="Zhou Y."/>
            <person name="Sun X."/>
            <person name="Brodelius P.E."/>
            <person name="Rose J.K.C."/>
            <person name="Tang K."/>
        </authorList>
    </citation>
    <scope>NUCLEOTIDE SEQUENCE [LARGE SCALE GENOMIC DNA]</scope>
    <source>
        <strain evidence="7">cv. Huhao1</strain>
        <tissue evidence="6">Leaf</tissue>
    </source>
</reference>
<dbReference type="Pfam" id="PF14226">
    <property type="entry name" value="DIOX_N"/>
    <property type="match status" value="1"/>
</dbReference>
<evidence type="ECO:0000256" key="1">
    <source>
        <dbReference type="ARBA" id="ARBA00008056"/>
    </source>
</evidence>
<dbReference type="EMBL" id="PKPP01009634">
    <property type="protein sequence ID" value="PWA47829.1"/>
    <property type="molecule type" value="Genomic_DNA"/>
</dbReference>
<evidence type="ECO:0000256" key="2">
    <source>
        <dbReference type="ARBA" id="ARBA00022723"/>
    </source>
</evidence>
<evidence type="ECO:0000256" key="3">
    <source>
        <dbReference type="ARBA" id="ARBA00023004"/>
    </source>
</evidence>
<dbReference type="FunFam" id="2.60.120.330:FF:000018">
    <property type="entry name" value="2-oxoglutarate (2OG) and Fe(II)-dependent oxygenase superfamily protein"/>
    <property type="match status" value="1"/>
</dbReference>
<protein>
    <submittedName>
        <fullName evidence="6">Non-heme dioxygenase N-terminal domain-containing protein</fullName>
    </submittedName>
</protein>
<comment type="similarity">
    <text evidence="1 4">Belongs to the iron/ascorbate-dependent oxidoreductase family.</text>
</comment>
<name>A0A2U1LFQ5_ARTAN</name>
<dbReference type="GO" id="GO:0051213">
    <property type="term" value="F:dioxygenase activity"/>
    <property type="evidence" value="ECO:0007669"/>
    <property type="project" value="UniProtKB-KW"/>
</dbReference>
<dbReference type="InterPro" id="IPR026992">
    <property type="entry name" value="DIOX_N"/>
</dbReference>